<protein>
    <submittedName>
        <fullName evidence="2">Uncharacterized protein</fullName>
    </submittedName>
</protein>
<gene>
    <name evidence="2" type="ORF">BGZ70_009685</name>
</gene>
<feature type="compositionally biased region" description="Low complexity" evidence="1">
    <location>
        <begin position="277"/>
        <end position="288"/>
    </location>
</feature>
<feature type="region of interest" description="Disordered" evidence="1">
    <location>
        <begin position="253"/>
        <end position="288"/>
    </location>
</feature>
<name>A0A9P6J0S2_MORAP</name>
<evidence type="ECO:0000256" key="1">
    <source>
        <dbReference type="SAM" id="MobiDB-lite"/>
    </source>
</evidence>
<dbReference type="AlphaFoldDB" id="A0A9P6J0S2"/>
<dbReference type="EMBL" id="JAAAHY010000803">
    <property type="protein sequence ID" value="KAF9956992.1"/>
    <property type="molecule type" value="Genomic_DNA"/>
</dbReference>
<dbReference type="OrthoDB" id="2448801at2759"/>
<dbReference type="Proteomes" id="UP000738359">
    <property type="component" value="Unassembled WGS sequence"/>
</dbReference>
<sequence length="506" mass="54949">MTTAASITALSTTPATTLASPSAVTVMEARGPTRRRFSTPLNFQRRRAASIVQPARVATLQTTAMTALTEDSRLAATATLMGRESSCALVEITSPTAEVTQNALPSLAPPQQNGYHQTTVNARFISQTATGSYFDSVSDDESDTEEEEILQRTVQRPATQSAPLPYPRHSRPVQQQESYGYGTVDNTDTDADEESERDETDDDDDDEDDDDEDDEDNNAHGGQQQGDNETQERDLIRARYSWRSVNPQTLEGYEHQFDDAPPPSYHSLTRSDPHATSSESSPSALQPSSLLPQPMLMVSALPQLLDLLHEFEEHLQDSFRTASFRRPASPDALTTTVGAAANGQSISRRQSWLARHPQTVVSFAYLLIELEQTGILPTAMCASWTGRGVPPLSTPATSATSGAFAAAARPSTLMLTSTQPTTTTIIDGSTSIATTEQEWLALAGNASTEMQLAKAMLALEQSCVFGMDPERWHGHVRRGDHPTGRATAGQARDRWIARVHSISAFA</sequence>
<feature type="compositionally biased region" description="Acidic residues" evidence="1">
    <location>
        <begin position="137"/>
        <end position="148"/>
    </location>
</feature>
<feature type="compositionally biased region" description="Polar residues" evidence="1">
    <location>
        <begin position="152"/>
        <end position="162"/>
    </location>
</feature>
<feature type="compositionally biased region" description="Acidic residues" evidence="1">
    <location>
        <begin position="187"/>
        <end position="216"/>
    </location>
</feature>
<accession>A0A9P6J0S2</accession>
<organism evidence="2 3">
    <name type="scientific">Mortierella alpina</name>
    <name type="common">Oleaginous fungus</name>
    <name type="synonym">Mortierella renispora</name>
    <dbReference type="NCBI Taxonomy" id="64518"/>
    <lineage>
        <taxon>Eukaryota</taxon>
        <taxon>Fungi</taxon>
        <taxon>Fungi incertae sedis</taxon>
        <taxon>Mucoromycota</taxon>
        <taxon>Mortierellomycotina</taxon>
        <taxon>Mortierellomycetes</taxon>
        <taxon>Mortierellales</taxon>
        <taxon>Mortierellaceae</taxon>
        <taxon>Mortierella</taxon>
    </lineage>
</organism>
<comment type="caution">
    <text evidence="2">The sequence shown here is derived from an EMBL/GenBank/DDBJ whole genome shotgun (WGS) entry which is preliminary data.</text>
</comment>
<evidence type="ECO:0000313" key="3">
    <source>
        <dbReference type="Proteomes" id="UP000738359"/>
    </source>
</evidence>
<reference evidence="2" key="1">
    <citation type="journal article" date="2020" name="Fungal Divers.">
        <title>Resolving the Mortierellaceae phylogeny through synthesis of multi-gene phylogenetics and phylogenomics.</title>
        <authorList>
            <person name="Vandepol N."/>
            <person name="Liber J."/>
            <person name="Desiro A."/>
            <person name="Na H."/>
            <person name="Kennedy M."/>
            <person name="Barry K."/>
            <person name="Grigoriev I.V."/>
            <person name="Miller A.N."/>
            <person name="O'Donnell K."/>
            <person name="Stajich J.E."/>
            <person name="Bonito G."/>
        </authorList>
    </citation>
    <scope>NUCLEOTIDE SEQUENCE</scope>
    <source>
        <strain evidence="2">CK1249</strain>
    </source>
</reference>
<keyword evidence="3" id="KW-1185">Reference proteome</keyword>
<proteinExistence type="predicted"/>
<feature type="compositionally biased region" description="Polar residues" evidence="1">
    <location>
        <begin position="266"/>
        <end position="276"/>
    </location>
</feature>
<feature type="region of interest" description="Disordered" evidence="1">
    <location>
        <begin position="133"/>
        <end position="232"/>
    </location>
</feature>
<evidence type="ECO:0000313" key="2">
    <source>
        <dbReference type="EMBL" id="KAF9956992.1"/>
    </source>
</evidence>